<keyword evidence="3" id="KW-1185">Reference proteome</keyword>
<dbReference type="Proteomes" id="UP001428817">
    <property type="component" value="Unassembled WGS sequence"/>
</dbReference>
<dbReference type="RefSeq" id="WP_185059691.1">
    <property type="nucleotide sequence ID" value="NZ_BAABJP010000015.1"/>
</dbReference>
<evidence type="ECO:0008006" key="4">
    <source>
        <dbReference type="Google" id="ProtNLM"/>
    </source>
</evidence>
<comment type="caution">
    <text evidence="2">The sequence shown here is derived from an EMBL/GenBank/DDBJ whole genome shotgun (WGS) entry which is preliminary data.</text>
</comment>
<gene>
    <name evidence="2" type="ORF">GCM10023321_32550</name>
</gene>
<proteinExistence type="predicted"/>
<reference evidence="3" key="1">
    <citation type="journal article" date="2019" name="Int. J. Syst. Evol. Microbiol.">
        <title>The Global Catalogue of Microorganisms (GCM) 10K type strain sequencing project: providing services to taxonomists for standard genome sequencing and annotation.</title>
        <authorList>
            <consortium name="The Broad Institute Genomics Platform"/>
            <consortium name="The Broad Institute Genome Sequencing Center for Infectious Disease"/>
            <person name="Wu L."/>
            <person name="Ma J."/>
        </authorList>
    </citation>
    <scope>NUCLEOTIDE SEQUENCE [LARGE SCALE GENOMIC DNA]</scope>
    <source>
        <strain evidence="3">JCM 18303</strain>
    </source>
</reference>
<name>A0ABP9Q4A8_9PSEU</name>
<keyword evidence="1" id="KW-0472">Membrane</keyword>
<evidence type="ECO:0000256" key="1">
    <source>
        <dbReference type="SAM" id="Phobius"/>
    </source>
</evidence>
<dbReference type="EMBL" id="BAABJP010000015">
    <property type="protein sequence ID" value="GAA5156583.1"/>
    <property type="molecule type" value="Genomic_DNA"/>
</dbReference>
<accession>A0ABP9Q4A8</accession>
<feature type="transmembrane region" description="Helical" evidence="1">
    <location>
        <begin position="56"/>
        <end position="77"/>
    </location>
</feature>
<feature type="transmembrane region" description="Helical" evidence="1">
    <location>
        <begin position="136"/>
        <end position="155"/>
    </location>
</feature>
<feature type="transmembrane region" description="Helical" evidence="1">
    <location>
        <begin position="89"/>
        <end position="116"/>
    </location>
</feature>
<evidence type="ECO:0000313" key="2">
    <source>
        <dbReference type="EMBL" id="GAA5156583.1"/>
    </source>
</evidence>
<protein>
    <recommendedName>
        <fullName evidence="4">DUF4386 family protein</fullName>
    </recommendedName>
</protein>
<sequence length="242" mass="26577">MNATTQRLCAWSGTLMILVFCIGFWWIGGMVPPPAPSWSATEVARFYADNVTSIRIGLVISLLGTGFGFPYAVAILLQVRRIEGRWSPLAFTQLGAGWTTPLLLGLPMFVMAAAAYRPERDPELTQALNDLAWLPFVGFAAPAAIQSLAIGLAILRDHRERPVLARWVGYYNVWLAIGFLVGALVMCFHTGPFAWNGVIAFWLALTIFGTWFPVMGYVLHRAIGEQEAEAAVSVPHQEPQTA</sequence>
<feature type="transmembrane region" description="Helical" evidence="1">
    <location>
        <begin position="167"/>
        <end position="191"/>
    </location>
</feature>
<feature type="transmembrane region" description="Helical" evidence="1">
    <location>
        <begin position="197"/>
        <end position="219"/>
    </location>
</feature>
<organism evidence="2 3">
    <name type="scientific">Pseudonocardia eucalypti</name>
    <dbReference type="NCBI Taxonomy" id="648755"/>
    <lineage>
        <taxon>Bacteria</taxon>
        <taxon>Bacillati</taxon>
        <taxon>Actinomycetota</taxon>
        <taxon>Actinomycetes</taxon>
        <taxon>Pseudonocardiales</taxon>
        <taxon>Pseudonocardiaceae</taxon>
        <taxon>Pseudonocardia</taxon>
    </lineage>
</organism>
<evidence type="ECO:0000313" key="3">
    <source>
        <dbReference type="Proteomes" id="UP001428817"/>
    </source>
</evidence>
<feature type="transmembrane region" description="Helical" evidence="1">
    <location>
        <begin position="9"/>
        <end position="28"/>
    </location>
</feature>
<keyword evidence="1" id="KW-1133">Transmembrane helix</keyword>
<keyword evidence="1" id="KW-0812">Transmembrane</keyword>